<dbReference type="Proteomes" id="UP001558652">
    <property type="component" value="Unassembled WGS sequence"/>
</dbReference>
<feature type="compositionally biased region" description="Acidic residues" evidence="1">
    <location>
        <begin position="409"/>
        <end position="418"/>
    </location>
</feature>
<dbReference type="EMBL" id="JBFDAA010000001">
    <property type="protein sequence ID" value="KAL1140665.1"/>
    <property type="molecule type" value="Genomic_DNA"/>
</dbReference>
<name>A0ABD0YXT4_9HEMI</name>
<feature type="compositionally biased region" description="Polar residues" evidence="1">
    <location>
        <begin position="244"/>
        <end position="259"/>
    </location>
</feature>
<feature type="compositionally biased region" description="Acidic residues" evidence="1">
    <location>
        <begin position="225"/>
        <end position="236"/>
    </location>
</feature>
<gene>
    <name evidence="2" type="ORF">AAG570_000595</name>
</gene>
<reference evidence="2 3" key="1">
    <citation type="submission" date="2024-07" db="EMBL/GenBank/DDBJ databases">
        <title>Chromosome-level genome assembly of the water stick insect Ranatra chinensis (Heteroptera: Nepidae).</title>
        <authorList>
            <person name="Liu X."/>
        </authorList>
    </citation>
    <scope>NUCLEOTIDE SEQUENCE [LARGE SCALE GENOMIC DNA]</scope>
    <source>
        <strain evidence="2">Cailab_2021Rc</strain>
        <tissue evidence="2">Muscle</tissue>
    </source>
</reference>
<feature type="region of interest" description="Disordered" evidence="1">
    <location>
        <begin position="297"/>
        <end position="418"/>
    </location>
</feature>
<feature type="compositionally biased region" description="Acidic residues" evidence="1">
    <location>
        <begin position="353"/>
        <end position="381"/>
    </location>
</feature>
<evidence type="ECO:0000313" key="2">
    <source>
        <dbReference type="EMBL" id="KAL1140665.1"/>
    </source>
</evidence>
<sequence length="418" mass="48517">MILAQLNGKDITVFKLQQMVFKEKGKAVTLAGRIMAKVRKASLVSVRIGSVPMEDVDDAFKEIDLLFGEYYKEIENEHEEIVNGLKWAKYLELSICFDIRWIRMKIKKAIEDSGFIYSAWESHKDKYLCLRKIKRRMHNITYLRKLYGDNYDPYWDKETVTDDIPLECKESKEKREKQQNELEECLELLAEGKLAAAQKYLTIQKIRKREEGLDEMMEPIELESSEVTYEEFSDEEEKQKEITSIESPSSKIQIESSRPTIDESEEDLQEGSISSIDKPMDTVPKRSVSFLEFDQNLDFESSEDELDLDTQSLTLKAEMKTQSTSTSEEEEFYEGEPPVRYIPPPRLMPSDFSLEDEEPDEPEYSEKEEGEGEEEEGDEEEDKGKVEGQLKEGFGISSPTAKHLKHTSDEDDEFNEID</sequence>
<dbReference type="AlphaFoldDB" id="A0ABD0YXT4"/>
<keyword evidence="3" id="KW-1185">Reference proteome</keyword>
<proteinExistence type="predicted"/>
<feature type="region of interest" description="Disordered" evidence="1">
    <location>
        <begin position="225"/>
        <end position="281"/>
    </location>
</feature>
<protein>
    <submittedName>
        <fullName evidence="2">Uncharacterized protein</fullName>
    </submittedName>
</protein>
<evidence type="ECO:0000313" key="3">
    <source>
        <dbReference type="Proteomes" id="UP001558652"/>
    </source>
</evidence>
<feature type="compositionally biased region" description="Acidic residues" evidence="1">
    <location>
        <begin position="297"/>
        <end position="308"/>
    </location>
</feature>
<organism evidence="2 3">
    <name type="scientific">Ranatra chinensis</name>
    <dbReference type="NCBI Taxonomy" id="642074"/>
    <lineage>
        <taxon>Eukaryota</taxon>
        <taxon>Metazoa</taxon>
        <taxon>Ecdysozoa</taxon>
        <taxon>Arthropoda</taxon>
        <taxon>Hexapoda</taxon>
        <taxon>Insecta</taxon>
        <taxon>Pterygota</taxon>
        <taxon>Neoptera</taxon>
        <taxon>Paraneoptera</taxon>
        <taxon>Hemiptera</taxon>
        <taxon>Heteroptera</taxon>
        <taxon>Panheteroptera</taxon>
        <taxon>Nepomorpha</taxon>
        <taxon>Nepidae</taxon>
        <taxon>Ranatrinae</taxon>
        <taxon>Ranatra</taxon>
    </lineage>
</organism>
<feature type="compositionally biased region" description="Low complexity" evidence="1">
    <location>
        <begin position="309"/>
        <end position="326"/>
    </location>
</feature>
<accession>A0ABD0YXT4</accession>
<comment type="caution">
    <text evidence="2">The sequence shown here is derived from an EMBL/GenBank/DDBJ whole genome shotgun (WGS) entry which is preliminary data.</text>
</comment>
<evidence type="ECO:0000256" key="1">
    <source>
        <dbReference type="SAM" id="MobiDB-lite"/>
    </source>
</evidence>